<keyword evidence="2" id="KW-1185">Reference proteome</keyword>
<protein>
    <submittedName>
        <fullName evidence="1">Uncharacterized protein</fullName>
    </submittedName>
</protein>
<reference evidence="1" key="1">
    <citation type="submission" date="2021-03" db="EMBL/GenBank/DDBJ databases">
        <authorList>
            <consortium name="DOE Joint Genome Institute"/>
            <person name="Ahrendt S."/>
            <person name="Looney B.P."/>
            <person name="Miyauchi S."/>
            <person name="Morin E."/>
            <person name="Drula E."/>
            <person name="Courty P.E."/>
            <person name="Chicoki N."/>
            <person name="Fauchery L."/>
            <person name="Kohler A."/>
            <person name="Kuo A."/>
            <person name="Labutti K."/>
            <person name="Pangilinan J."/>
            <person name="Lipzen A."/>
            <person name="Riley R."/>
            <person name="Andreopoulos W."/>
            <person name="He G."/>
            <person name="Johnson J."/>
            <person name="Barry K.W."/>
            <person name="Grigoriev I.V."/>
            <person name="Nagy L."/>
            <person name="Hibbett D."/>
            <person name="Henrissat B."/>
            <person name="Matheny P.B."/>
            <person name="Labbe J."/>
            <person name="Martin F."/>
        </authorList>
    </citation>
    <scope>NUCLEOTIDE SEQUENCE</scope>
    <source>
        <strain evidence="1">HHB10654</strain>
    </source>
</reference>
<dbReference type="EMBL" id="MU277261">
    <property type="protein sequence ID" value="KAI0056590.1"/>
    <property type="molecule type" value="Genomic_DNA"/>
</dbReference>
<sequence length="484" mass="50971">MTSPAPAIVSLPSTSTSPAPSITNTTMTAKHHRPSLNPISTAAPRTLHLPALSSAPLASISNIPSLSPPTSPPASALPARRKQPARRQSSISYRPHDSPRSWSLGRSASISSPLSAVKPRELREARPSTAPGKPPATEPTVLTLAEKHADLLQFIAQKESKCLDLRSQLAVHESELRALKQKWERIVHREFGRTQAPPTPSSAVSPASKPTSLAPPVLGTKTTTAVVDGIVGGMRMLAAAVPIAPSDPLPSLAARPSPFAKRVARQSMSGSSSTTSASVSIATPRTSLASSPASSPDVEHTVVQREELMVRDTGATPTFSPNPAFVSATSPSPVLPAKSLRRRSRDDPSKHLADVPPTPTVRDDRKRLSGGLPPASSIPGMGSIGVAGMQGWVDTVGKGWADLQRGKTFSKSQKRASVLFADVSQSIFAALAPPAPAAPRMESLLDEDDMPDAEDGHGKALGEVMTPDTRAVNSQDDDDEDWNW</sequence>
<reference evidence="1" key="2">
    <citation type="journal article" date="2022" name="New Phytol.">
        <title>Evolutionary transition to the ectomycorrhizal habit in the genomes of a hyperdiverse lineage of mushroom-forming fungi.</title>
        <authorList>
            <person name="Looney B."/>
            <person name="Miyauchi S."/>
            <person name="Morin E."/>
            <person name="Drula E."/>
            <person name="Courty P.E."/>
            <person name="Kohler A."/>
            <person name="Kuo A."/>
            <person name="LaButti K."/>
            <person name="Pangilinan J."/>
            <person name="Lipzen A."/>
            <person name="Riley R."/>
            <person name="Andreopoulos W."/>
            <person name="He G."/>
            <person name="Johnson J."/>
            <person name="Nolan M."/>
            <person name="Tritt A."/>
            <person name="Barry K.W."/>
            <person name="Grigoriev I.V."/>
            <person name="Nagy L.G."/>
            <person name="Hibbett D."/>
            <person name="Henrissat B."/>
            <person name="Matheny P.B."/>
            <person name="Labbe J."/>
            <person name="Martin F.M."/>
        </authorList>
    </citation>
    <scope>NUCLEOTIDE SEQUENCE</scope>
    <source>
        <strain evidence="1">HHB10654</strain>
    </source>
</reference>
<name>A0ACB8SKH0_9AGAM</name>
<comment type="caution">
    <text evidence="1">The sequence shown here is derived from an EMBL/GenBank/DDBJ whole genome shotgun (WGS) entry which is preliminary data.</text>
</comment>
<accession>A0ACB8SKH0</accession>
<evidence type="ECO:0000313" key="2">
    <source>
        <dbReference type="Proteomes" id="UP000814140"/>
    </source>
</evidence>
<organism evidence="1 2">
    <name type="scientific">Artomyces pyxidatus</name>
    <dbReference type="NCBI Taxonomy" id="48021"/>
    <lineage>
        <taxon>Eukaryota</taxon>
        <taxon>Fungi</taxon>
        <taxon>Dikarya</taxon>
        <taxon>Basidiomycota</taxon>
        <taxon>Agaricomycotina</taxon>
        <taxon>Agaricomycetes</taxon>
        <taxon>Russulales</taxon>
        <taxon>Auriscalpiaceae</taxon>
        <taxon>Artomyces</taxon>
    </lineage>
</organism>
<dbReference type="Proteomes" id="UP000814140">
    <property type="component" value="Unassembled WGS sequence"/>
</dbReference>
<gene>
    <name evidence="1" type="ORF">BV25DRAFT_1553708</name>
</gene>
<proteinExistence type="predicted"/>
<evidence type="ECO:0000313" key="1">
    <source>
        <dbReference type="EMBL" id="KAI0056590.1"/>
    </source>
</evidence>